<dbReference type="Gene3D" id="1.10.10.10">
    <property type="entry name" value="Winged helix-like DNA-binding domain superfamily/Winged helix DNA-binding domain"/>
    <property type="match status" value="1"/>
</dbReference>
<evidence type="ECO:0000256" key="3">
    <source>
        <dbReference type="ARBA" id="ARBA00023082"/>
    </source>
</evidence>
<dbReference type="InterPro" id="IPR036388">
    <property type="entry name" value="WH-like_DNA-bd_sf"/>
</dbReference>
<evidence type="ECO:0000256" key="4">
    <source>
        <dbReference type="ARBA" id="ARBA00023125"/>
    </source>
</evidence>
<dbReference type="InterPro" id="IPR000838">
    <property type="entry name" value="RNA_pol_sigma70_ECF_CS"/>
</dbReference>
<keyword evidence="4 6" id="KW-0238">DNA-binding</keyword>
<comment type="similarity">
    <text evidence="1 6">Belongs to the sigma-70 factor family. ECF subfamily.</text>
</comment>
<evidence type="ECO:0000259" key="8">
    <source>
        <dbReference type="Pfam" id="PF08281"/>
    </source>
</evidence>
<sequence>MELEQIWHQYEVSLRAFLFKNLRNQADVDDILQDVMLKTYQNIDTLNDVSKLKSWLFQIAHNAMMDFYRKQKPSEEFSEQLHELEASETLLIVEMGPCIEPFINCLATEQQELLKAIELEGMSQKQYAEQHKINYSTVKSRVQRARDDLYQLFNRCCLFTRDTQGNLIDYTKRDSCNCPEPR</sequence>
<gene>
    <name evidence="9" type="primary">sigZ</name>
    <name evidence="9" type="ORF">JQC93_03810</name>
</gene>
<feature type="domain" description="RNA polymerase sigma factor 70 region 4 type 2" evidence="8">
    <location>
        <begin position="103"/>
        <end position="148"/>
    </location>
</feature>
<reference evidence="9 10" key="1">
    <citation type="submission" date="2021-02" db="EMBL/GenBank/DDBJ databases">
        <authorList>
            <person name="Park J.-S."/>
        </authorList>
    </citation>
    <scope>NUCLEOTIDE SEQUENCE [LARGE SCALE GENOMIC DNA]</scope>
    <source>
        <strain evidence="9 10">188UL20-2</strain>
    </source>
</reference>
<keyword evidence="3 6" id="KW-0731">Sigma factor</keyword>
<evidence type="ECO:0000256" key="1">
    <source>
        <dbReference type="ARBA" id="ARBA00010641"/>
    </source>
</evidence>
<dbReference type="EMBL" id="JAFEUM010000001">
    <property type="protein sequence ID" value="MBM7035524.1"/>
    <property type="molecule type" value="Genomic_DNA"/>
</dbReference>
<dbReference type="PANTHER" id="PTHR43133:SF62">
    <property type="entry name" value="RNA POLYMERASE SIGMA FACTOR SIGZ"/>
    <property type="match status" value="1"/>
</dbReference>
<dbReference type="SUPFAM" id="SSF88659">
    <property type="entry name" value="Sigma3 and sigma4 domains of RNA polymerase sigma factors"/>
    <property type="match status" value="1"/>
</dbReference>
<dbReference type="Gene3D" id="1.10.1740.10">
    <property type="match status" value="1"/>
</dbReference>
<comment type="caution">
    <text evidence="9">The sequence shown here is derived from an EMBL/GenBank/DDBJ whole genome shotgun (WGS) entry which is preliminary data.</text>
</comment>
<evidence type="ECO:0000259" key="7">
    <source>
        <dbReference type="Pfam" id="PF04542"/>
    </source>
</evidence>
<dbReference type="Pfam" id="PF04542">
    <property type="entry name" value="Sigma70_r2"/>
    <property type="match status" value="1"/>
</dbReference>
<proteinExistence type="inferred from homology"/>
<keyword evidence="10" id="KW-1185">Reference proteome</keyword>
<evidence type="ECO:0000313" key="10">
    <source>
        <dbReference type="Proteomes" id="UP000809621"/>
    </source>
</evidence>
<feature type="domain" description="RNA polymerase sigma-70 region 2" evidence="7">
    <location>
        <begin position="8"/>
        <end position="72"/>
    </location>
</feature>
<accession>A0ABS2HER4</accession>
<dbReference type="InterPro" id="IPR014304">
    <property type="entry name" value="RNA_pol_sigma-Z"/>
</dbReference>
<dbReference type="RefSeq" id="WP_205157117.1">
    <property type="nucleotide sequence ID" value="NZ_JAFEUM010000001.1"/>
</dbReference>
<dbReference type="InterPro" id="IPR013249">
    <property type="entry name" value="RNA_pol_sigma70_r4_t2"/>
</dbReference>
<dbReference type="NCBIfam" id="TIGR02937">
    <property type="entry name" value="sigma70-ECF"/>
    <property type="match status" value="1"/>
</dbReference>
<keyword evidence="2 6" id="KW-0805">Transcription regulation</keyword>
<dbReference type="PROSITE" id="PS01063">
    <property type="entry name" value="SIGMA70_ECF"/>
    <property type="match status" value="1"/>
</dbReference>
<dbReference type="NCBIfam" id="TIGR02959">
    <property type="entry name" value="SigZ"/>
    <property type="match status" value="1"/>
</dbReference>
<dbReference type="InterPro" id="IPR014284">
    <property type="entry name" value="RNA_pol_sigma-70_dom"/>
</dbReference>
<dbReference type="SUPFAM" id="SSF88946">
    <property type="entry name" value="Sigma2 domain of RNA polymerase sigma factors"/>
    <property type="match status" value="1"/>
</dbReference>
<evidence type="ECO:0000256" key="2">
    <source>
        <dbReference type="ARBA" id="ARBA00023015"/>
    </source>
</evidence>
<dbReference type="Pfam" id="PF08281">
    <property type="entry name" value="Sigma70_r4_2"/>
    <property type="match status" value="1"/>
</dbReference>
<dbReference type="Proteomes" id="UP000809621">
    <property type="component" value="Unassembled WGS sequence"/>
</dbReference>
<dbReference type="InterPro" id="IPR039425">
    <property type="entry name" value="RNA_pol_sigma-70-like"/>
</dbReference>
<keyword evidence="5 6" id="KW-0804">Transcription</keyword>
<evidence type="ECO:0000313" key="9">
    <source>
        <dbReference type="EMBL" id="MBM7035524.1"/>
    </source>
</evidence>
<dbReference type="InterPro" id="IPR007627">
    <property type="entry name" value="RNA_pol_sigma70_r2"/>
</dbReference>
<evidence type="ECO:0000256" key="5">
    <source>
        <dbReference type="ARBA" id="ARBA00023163"/>
    </source>
</evidence>
<dbReference type="PANTHER" id="PTHR43133">
    <property type="entry name" value="RNA POLYMERASE ECF-TYPE SIGMA FACTO"/>
    <property type="match status" value="1"/>
</dbReference>
<name>A0ABS2HER4_9VIBR</name>
<dbReference type="InterPro" id="IPR013324">
    <property type="entry name" value="RNA_pol_sigma_r3/r4-like"/>
</dbReference>
<evidence type="ECO:0000256" key="6">
    <source>
        <dbReference type="RuleBase" id="RU000716"/>
    </source>
</evidence>
<dbReference type="InterPro" id="IPR013325">
    <property type="entry name" value="RNA_pol_sigma_r2"/>
</dbReference>
<protein>
    <recommendedName>
        <fullName evidence="6">RNA polymerase sigma factor</fullName>
    </recommendedName>
</protein>
<organism evidence="9 10">
    <name type="scientific">Vibrio ulleungensis</name>
    <dbReference type="NCBI Taxonomy" id="2807619"/>
    <lineage>
        <taxon>Bacteria</taxon>
        <taxon>Pseudomonadati</taxon>
        <taxon>Pseudomonadota</taxon>
        <taxon>Gammaproteobacteria</taxon>
        <taxon>Vibrionales</taxon>
        <taxon>Vibrionaceae</taxon>
        <taxon>Vibrio</taxon>
    </lineage>
</organism>